<evidence type="ECO:0000313" key="2">
    <source>
        <dbReference type="EMBL" id="KAJ6639811.1"/>
    </source>
</evidence>
<reference evidence="2" key="1">
    <citation type="submission" date="2022-07" db="EMBL/GenBank/DDBJ databases">
        <authorList>
            <person name="Trinca V."/>
            <person name="Uliana J.V.C."/>
            <person name="Torres T.T."/>
            <person name="Ward R.J."/>
            <person name="Monesi N."/>
        </authorList>
    </citation>
    <scope>NUCLEOTIDE SEQUENCE</scope>
    <source>
        <strain evidence="2">HSMRA1968</strain>
        <tissue evidence="2">Whole embryos</tissue>
    </source>
</reference>
<comment type="caution">
    <text evidence="2">The sequence shown here is derived from an EMBL/GenBank/DDBJ whole genome shotgun (WGS) entry which is preliminary data.</text>
</comment>
<dbReference type="AlphaFoldDB" id="A0A9Q0S0Z4"/>
<organism evidence="2 3">
    <name type="scientific">Pseudolycoriella hygida</name>
    <dbReference type="NCBI Taxonomy" id="35572"/>
    <lineage>
        <taxon>Eukaryota</taxon>
        <taxon>Metazoa</taxon>
        <taxon>Ecdysozoa</taxon>
        <taxon>Arthropoda</taxon>
        <taxon>Hexapoda</taxon>
        <taxon>Insecta</taxon>
        <taxon>Pterygota</taxon>
        <taxon>Neoptera</taxon>
        <taxon>Endopterygota</taxon>
        <taxon>Diptera</taxon>
        <taxon>Nematocera</taxon>
        <taxon>Sciaroidea</taxon>
        <taxon>Sciaridae</taxon>
        <taxon>Pseudolycoriella</taxon>
    </lineage>
</organism>
<dbReference type="EMBL" id="WJQU01000003">
    <property type="protein sequence ID" value="KAJ6639811.1"/>
    <property type="molecule type" value="Genomic_DNA"/>
</dbReference>
<dbReference type="OrthoDB" id="19039at2759"/>
<gene>
    <name evidence="2" type="primary">Alg12_0</name>
    <name evidence="2" type="ORF">Bhyg_12558</name>
</gene>
<feature type="region of interest" description="Disordered" evidence="1">
    <location>
        <begin position="149"/>
        <end position="175"/>
    </location>
</feature>
<evidence type="ECO:0000313" key="3">
    <source>
        <dbReference type="Proteomes" id="UP001151699"/>
    </source>
</evidence>
<feature type="compositionally biased region" description="Polar residues" evidence="1">
    <location>
        <begin position="211"/>
        <end position="223"/>
    </location>
</feature>
<protein>
    <submittedName>
        <fullName evidence="2">Dol-P-Man:Man(7)GlcNAc(2)-PP-Dol alpha-1,6-mannosyltransferase</fullName>
    </submittedName>
</protein>
<feature type="compositionally biased region" description="Low complexity" evidence="1">
    <location>
        <begin position="164"/>
        <end position="175"/>
    </location>
</feature>
<name>A0A9Q0S0Z4_9DIPT</name>
<keyword evidence="3" id="KW-1185">Reference proteome</keyword>
<feature type="region of interest" description="Disordered" evidence="1">
    <location>
        <begin position="191"/>
        <end position="223"/>
    </location>
</feature>
<feature type="compositionally biased region" description="Basic and acidic residues" evidence="1">
    <location>
        <begin position="195"/>
        <end position="210"/>
    </location>
</feature>
<evidence type="ECO:0000256" key="1">
    <source>
        <dbReference type="SAM" id="MobiDB-lite"/>
    </source>
</evidence>
<dbReference type="Proteomes" id="UP001151699">
    <property type="component" value="Chromosome X"/>
</dbReference>
<proteinExistence type="predicted"/>
<sequence>MSNDDNDKILTDWEFCSKRLYSKNEHIKPGNPTLHRFTYLLVEPKSRYSDEMKLLHETHDDVEFIDCFNSIGLQYQFFPVKIKTRPCIGILKKKTIIPAEFLTIDDGSMEADTDSDEFIDDLKESILLEPPTQIEEDIDIIKELSTTVDEDSSHEVPTSFDAFPAKSAKSSPSTTKMRLKRLIESHFRSKGSVIESDRESTDEWQKESNKNSDSNAMPSNPSAKANIKRIIKAEQIRELVESISKLDLNAVCDLERLSTKECLKKIIDD</sequence>
<accession>A0A9Q0S0Z4</accession>